<dbReference type="EMBL" id="FQXM01000034">
    <property type="protein sequence ID" value="SHI02033.1"/>
    <property type="molecule type" value="Genomic_DNA"/>
</dbReference>
<dbReference type="Proteomes" id="UP000184447">
    <property type="component" value="Unassembled WGS sequence"/>
</dbReference>
<evidence type="ECO:0000256" key="4">
    <source>
        <dbReference type="ARBA" id="ARBA00022679"/>
    </source>
</evidence>
<dbReference type="Gene3D" id="1.10.260.50">
    <property type="match status" value="1"/>
</dbReference>
<keyword evidence="6" id="KW-0663">Pyridoxal phosphate</keyword>
<evidence type="ECO:0000259" key="11">
    <source>
        <dbReference type="Pfam" id="PF00266"/>
    </source>
</evidence>
<dbReference type="PANTHER" id="PTHR11601">
    <property type="entry name" value="CYSTEINE DESULFURYLASE FAMILY MEMBER"/>
    <property type="match status" value="1"/>
</dbReference>
<name>A0A1M5XRY6_9CLOT</name>
<sequence length="393" mass="43426">MTKAAYAAFYFMGELYFDYASTTKVKKEVLDEMIPYFMEYYGNPSSIYSLSRKVKSGIDKSKNNISKLINCKRSEVYFTSGGTEADNWAIKGIAFANKDKGNHIITTEIEHAAVLNSCKYLESLGFKVTYLPVDHKGFVNLETLTKAIDNKTILVSIMFGNNEIGTMQNIKAIGEICREKNVYFHTDAVQALGQVPINVEEMNIDVLSMSAHKIYGPKGVGALYIKKGVKIHNLIHGGEQERGRRSGTENVPGIVGFGKAAELAFENFEEETDKVINYRNKIIDLLLKIEGTQINGALGKDRLPNNINVSFKGVNSEGLLIVLDNMGVFASAGSACSAGAIEESHVLKAIGLSLEETKNSIRFTFGYDISDDIIEVFVDKIRIAVNNIRSMDC</sequence>
<dbReference type="Gene3D" id="3.40.640.10">
    <property type="entry name" value="Type I PLP-dependent aspartate aminotransferase-like (Major domain)"/>
    <property type="match status" value="1"/>
</dbReference>
<comment type="catalytic activity">
    <reaction evidence="9">
        <text>(sulfur carrier)-H + L-cysteine = (sulfur carrier)-SH + L-alanine</text>
        <dbReference type="Rhea" id="RHEA:43892"/>
        <dbReference type="Rhea" id="RHEA-COMP:14737"/>
        <dbReference type="Rhea" id="RHEA-COMP:14739"/>
        <dbReference type="ChEBI" id="CHEBI:29917"/>
        <dbReference type="ChEBI" id="CHEBI:35235"/>
        <dbReference type="ChEBI" id="CHEBI:57972"/>
        <dbReference type="ChEBI" id="CHEBI:64428"/>
        <dbReference type="EC" id="2.8.1.7"/>
    </reaction>
</comment>
<dbReference type="InterPro" id="IPR000192">
    <property type="entry name" value="Aminotrans_V_dom"/>
</dbReference>
<dbReference type="InterPro" id="IPR020578">
    <property type="entry name" value="Aminotrans_V_PyrdxlP_BS"/>
</dbReference>
<dbReference type="FunFam" id="3.40.640.10:FF:000084">
    <property type="entry name" value="IscS-like cysteine desulfurase"/>
    <property type="match status" value="1"/>
</dbReference>
<keyword evidence="7" id="KW-0408">Iron</keyword>
<dbReference type="SUPFAM" id="SSF53383">
    <property type="entry name" value="PLP-dependent transferases"/>
    <property type="match status" value="1"/>
</dbReference>
<keyword evidence="4" id="KW-0808">Transferase</keyword>
<dbReference type="InterPro" id="IPR015424">
    <property type="entry name" value="PyrdxlP-dep_Trfase"/>
</dbReference>
<evidence type="ECO:0000256" key="8">
    <source>
        <dbReference type="ARBA" id="ARBA00023014"/>
    </source>
</evidence>
<keyword evidence="8" id="KW-0411">Iron-sulfur</keyword>
<reference evidence="12 13" key="1">
    <citation type="submission" date="2016-11" db="EMBL/GenBank/DDBJ databases">
        <authorList>
            <person name="Jaros S."/>
            <person name="Januszkiewicz K."/>
            <person name="Wedrychowicz H."/>
        </authorList>
    </citation>
    <scope>NUCLEOTIDE SEQUENCE [LARGE SCALE GENOMIC DNA]</scope>
    <source>
        <strain evidence="12 13">DSM 8605</strain>
    </source>
</reference>
<dbReference type="InterPro" id="IPR016454">
    <property type="entry name" value="Cysteine_dSase"/>
</dbReference>
<evidence type="ECO:0000256" key="6">
    <source>
        <dbReference type="ARBA" id="ARBA00022898"/>
    </source>
</evidence>
<organism evidence="12 13">
    <name type="scientific">Clostridium grantii DSM 8605</name>
    <dbReference type="NCBI Taxonomy" id="1121316"/>
    <lineage>
        <taxon>Bacteria</taxon>
        <taxon>Bacillati</taxon>
        <taxon>Bacillota</taxon>
        <taxon>Clostridia</taxon>
        <taxon>Eubacteriales</taxon>
        <taxon>Clostridiaceae</taxon>
        <taxon>Clostridium</taxon>
    </lineage>
</organism>
<dbReference type="Gene3D" id="3.90.1150.10">
    <property type="entry name" value="Aspartate Aminotransferase, domain 1"/>
    <property type="match status" value="1"/>
</dbReference>
<dbReference type="STRING" id="1121316.SAMN02745207_03846"/>
<dbReference type="GO" id="GO:0051536">
    <property type="term" value="F:iron-sulfur cluster binding"/>
    <property type="evidence" value="ECO:0007669"/>
    <property type="project" value="UniProtKB-KW"/>
</dbReference>
<evidence type="ECO:0000256" key="10">
    <source>
        <dbReference type="RuleBase" id="RU004504"/>
    </source>
</evidence>
<evidence type="ECO:0000313" key="12">
    <source>
        <dbReference type="EMBL" id="SHI02033.1"/>
    </source>
</evidence>
<keyword evidence="5" id="KW-0479">Metal-binding</keyword>
<dbReference type="InterPro" id="IPR015422">
    <property type="entry name" value="PyrdxlP-dep_Trfase_small"/>
</dbReference>
<evidence type="ECO:0000313" key="13">
    <source>
        <dbReference type="Proteomes" id="UP000184447"/>
    </source>
</evidence>
<evidence type="ECO:0000256" key="3">
    <source>
        <dbReference type="ARBA" id="ARBA00012239"/>
    </source>
</evidence>
<dbReference type="AlphaFoldDB" id="A0A1M5XRY6"/>
<dbReference type="InterPro" id="IPR015421">
    <property type="entry name" value="PyrdxlP-dep_Trfase_major"/>
</dbReference>
<dbReference type="PROSITE" id="PS00595">
    <property type="entry name" value="AA_TRANSFER_CLASS_5"/>
    <property type="match status" value="1"/>
</dbReference>
<evidence type="ECO:0000256" key="5">
    <source>
        <dbReference type="ARBA" id="ARBA00022723"/>
    </source>
</evidence>
<dbReference type="Pfam" id="PF00266">
    <property type="entry name" value="Aminotran_5"/>
    <property type="match status" value="1"/>
</dbReference>
<dbReference type="EC" id="2.8.1.7" evidence="3"/>
<feature type="domain" description="Aminotransferase class V" evidence="11">
    <location>
        <begin position="16"/>
        <end position="367"/>
    </location>
</feature>
<evidence type="ECO:0000256" key="7">
    <source>
        <dbReference type="ARBA" id="ARBA00023004"/>
    </source>
</evidence>
<keyword evidence="13" id="KW-1185">Reference proteome</keyword>
<gene>
    <name evidence="12" type="ORF">SAMN02745207_03846</name>
</gene>
<evidence type="ECO:0000256" key="9">
    <source>
        <dbReference type="ARBA" id="ARBA00050776"/>
    </source>
</evidence>
<protein>
    <recommendedName>
        <fullName evidence="3">cysteine desulfurase</fullName>
        <ecNumber evidence="3">2.8.1.7</ecNumber>
    </recommendedName>
</protein>
<accession>A0A1M5XRY6</accession>
<evidence type="ECO:0000256" key="1">
    <source>
        <dbReference type="ARBA" id="ARBA00001933"/>
    </source>
</evidence>
<dbReference type="PANTHER" id="PTHR11601:SF34">
    <property type="entry name" value="CYSTEINE DESULFURASE"/>
    <property type="match status" value="1"/>
</dbReference>
<comment type="similarity">
    <text evidence="2">Belongs to the class-V pyridoxal-phosphate-dependent aminotransferase family. NifS/IscS subfamily.</text>
</comment>
<evidence type="ECO:0000256" key="2">
    <source>
        <dbReference type="ARBA" id="ARBA00006490"/>
    </source>
</evidence>
<dbReference type="GO" id="GO:0046872">
    <property type="term" value="F:metal ion binding"/>
    <property type="evidence" value="ECO:0007669"/>
    <property type="project" value="UniProtKB-KW"/>
</dbReference>
<dbReference type="PIRSF" id="PIRSF005572">
    <property type="entry name" value="NifS"/>
    <property type="match status" value="1"/>
</dbReference>
<dbReference type="GO" id="GO:0031071">
    <property type="term" value="F:cysteine desulfurase activity"/>
    <property type="evidence" value="ECO:0007669"/>
    <property type="project" value="UniProtKB-EC"/>
</dbReference>
<comment type="cofactor">
    <cofactor evidence="1 10">
        <name>pyridoxal 5'-phosphate</name>
        <dbReference type="ChEBI" id="CHEBI:597326"/>
    </cofactor>
</comment>
<dbReference type="NCBIfam" id="NF002806">
    <property type="entry name" value="PRK02948.1"/>
    <property type="match status" value="1"/>
</dbReference>
<proteinExistence type="inferred from homology"/>